<comment type="caution">
    <text evidence="1">The sequence shown here is derived from an EMBL/GenBank/DDBJ whole genome shotgun (WGS) entry which is preliminary data.</text>
</comment>
<proteinExistence type="predicted"/>
<dbReference type="AlphaFoldDB" id="A0A1Q3CNR0"/>
<dbReference type="InParanoid" id="A0A1Q3CNR0"/>
<keyword evidence="2" id="KW-1185">Reference proteome</keyword>
<dbReference type="EMBL" id="BDDD01002516">
    <property type="protein sequence ID" value="GAV81904.1"/>
    <property type="molecule type" value="Genomic_DNA"/>
</dbReference>
<protein>
    <submittedName>
        <fullName evidence="1">Uncharacterized protein</fullName>
    </submittedName>
</protein>
<sequence>RKHLKGNLGILILTKNSRSKSSTLQKSIEISTSLSWLGWHNLMRLAKGCGSGRDLRQVGTMAGRDQRLSDRGGRAGYPTSRSPCWVAQAEVESLYAEECKLDDSIRSNNNSLESLLLLTFLRAESCHHVL</sequence>
<name>A0A1Q3CNR0_CEPFO</name>
<reference evidence="2" key="1">
    <citation type="submission" date="2016-04" db="EMBL/GenBank/DDBJ databases">
        <title>Cephalotus genome sequencing.</title>
        <authorList>
            <person name="Fukushima K."/>
            <person name="Hasebe M."/>
            <person name="Fang X."/>
        </authorList>
    </citation>
    <scope>NUCLEOTIDE SEQUENCE [LARGE SCALE GENOMIC DNA]</scope>
    <source>
        <strain evidence="2">cv. St1</strain>
    </source>
</reference>
<dbReference type="Proteomes" id="UP000187406">
    <property type="component" value="Unassembled WGS sequence"/>
</dbReference>
<evidence type="ECO:0000313" key="1">
    <source>
        <dbReference type="EMBL" id="GAV81904.1"/>
    </source>
</evidence>
<organism evidence="1 2">
    <name type="scientific">Cephalotus follicularis</name>
    <name type="common">Albany pitcher plant</name>
    <dbReference type="NCBI Taxonomy" id="3775"/>
    <lineage>
        <taxon>Eukaryota</taxon>
        <taxon>Viridiplantae</taxon>
        <taxon>Streptophyta</taxon>
        <taxon>Embryophyta</taxon>
        <taxon>Tracheophyta</taxon>
        <taxon>Spermatophyta</taxon>
        <taxon>Magnoliopsida</taxon>
        <taxon>eudicotyledons</taxon>
        <taxon>Gunneridae</taxon>
        <taxon>Pentapetalae</taxon>
        <taxon>rosids</taxon>
        <taxon>fabids</taxon>
        <taxon>Oxalidales</taxon>
        <taxon>Cephalotaceae</taxon>
        <taxon>Cephalotus</taxon>
    </lineage>
</organism>
<gene>
    <name evidence="1" type="ORF">CFOL_v3_25357</name>
</gene>
<accession>A0A1Q3CNR0</accession>
<feature type="non-terminal residue" evidence="1">
    <location>
        <position position="1"/>
    </location>
</feature>
<evidence type="ECO:0000313" key="2">
    <source>
        <dbReference type="Proteomes" id="UP000187406"/>
    </source>
</evidence>